<dbReference type="Proteomes" id="UP000489600">
    <property type="component" value="Unassembled WGS sequence"/>
</dbReference>
<name>A0A565CPL8_9BRAS</name>
<comment type="caution">
    <text evidence="1">The sequence shown here is derived from an EMBL/GenBank/DDBJ whole genome shotgun (WGS) entry which is preliminary data.</text>
</comment>
<dbReference type="AlphaFoldDB" id="A0A565CPL8"/>
<accession>A0A565CPL8</accession>
<dbReference type="EMBL" id="CABITT030000008">
    <property type="protein sequence ID" value="VVB15663.1"/>
    <property type="molecule type" value="Genomic_DNA"/>
</dbReference>
<gene>
    <name evidence="1" type="ORF">ANE_LOCUS26107</name>
</gene>
<evidence type="ECO:0000313" key="2">
    <source>
        <dbReference type="Proteomes" id="UP000489600"/>
    </source>
</evidence>
<reference evidence="1" key="1">
    <citation type="submission" date="2019-07" db="EMBL/GenBank/DDBJ databases">
        <authorList>
            <person name="Dittberner H."/>
        </authorList>
    </citation>
    <scope>NUCLEOTIDE SEQUENCE [LARGE SCALE GENOMIC DNA]</scope>
</reference>
<proteinExistence type="predicted"/>
<protein>
    <submittedName>
        <fullName evidence="1">Uncharacterized protein</fullName>
    </submittedName>
</protein>
<organism evidence="1 2">
    <name type="scientific">Arabis nemorensis</name>
    <dbReference type="NCBI Taxonomy" id="586526"/>
    <lineage>
        <taxon>Eukaryota</taxon>
        <taxon>Viridiplantae</taxon>
        <taxon>Streptophyta</taxon>
        <taxon>Embryophyta</taxon>
        <taxon>Tracheophyta</taxon>
        <taxon>Spermatophyta</taxon>
        <taxon>Magnoliopsida</taxon>
        <taxon>eudicotyledons</taxon>
        <taxon>Gunneridae</taxon>
        <taxon>Pentapetalae</taxon>
        <taxon>rosids</taxon>
        <taxon>malvids</taxon>
        <taxon>Brassicales</taxon>
        <taxon>Brassicaceae</taxon>
        <taxon>Arabideae</taxon>
        <taxon>Arabis</taxon>
    </lineage>
</organism>
<evidence type="ECO:0000313" key="1">
    <source>
        <dbReference type="EMBL" id="VVB15663.1"/>
    </source>
</evidence>
<keyword evidence="2" id="KW-1185">Reference proteome</keyword>
<sequence>MQDDNSKLAQDISDLKSDIEDRREALLKQHVEEKDMEWFKREYPDCTAEDADDQIQYLQEMICLEEQKVERVQQETNDIDRKLRMVNNGTQ</sequence>